<accession>A0A2U3PVY2</accession>
<dbReference type="EMBL" id="LS398110">
    <property type="protein sequence ID" value="SPP93327.1"/>
    <property type="molecule type" value="Genomic_DNA"/>
</dbReference>
<gene>
    <name evidence="1" type="ORF">BRAD3257_2250</name>
</gene>
<name>A0A2U3PVY2_9BRAD</name>
<evidence type="ECO:0000313" key="1">
    <source>
        <dbReference type="EMBL" id="SPP93327.1"/>
    </source>
</evidence>
<organism evidence="1 2">
    <name type="scientific">Bradyrhizobium vignae</name>
    <dbReference type="NCBI Taxonomy" id="1549949"/>
    <lineage>
        <taxon>Bacteria</taxon>
        <taxon>Pseudomonadati</taxon>
        <taxon>Pseudomonadota</taxon>
        <taxon>Alphaproteobacteria</taxon>
        <taxon>Hyphomicrobiales</taxon>
        <taxon>Nitrobacteraceae</taxon>
        <taxon>Bradyrhizobium</taxon>
    </lineage>
</organism>
<sequence>MITLCLCLFVAGRLAHRVINGLPVRPQRKGTSSMTSLKLRIMAVTAAMLFSTAKRASAMNTS</sequence>
<proteinExistence type="predicted"/>
<evidence type="ECO:0000313" key="2">
    <source>
        <dbReference type="Proteomes" id="UP000246085"/>
    </source>
</evidence>
<dbReference type="AlphaFoldDB" id="A0A2U3PVY2"/>
<reference evidence="1 2" key="1">
    <citation type="submission" date="2018-03" db="EMBL/GenBank/DDBJ databases">
        <authorList>
            <person name="Gully D."/>
        </authorList>
    </citation>
    <scope>NUCLEOTIDE SEQUENCE [LARGE SCALE GENOMIC DNA]</scope>
    <source>
        <strain evidence="1">ORS3257</strain>
    </source>
</reference>
<protein>
    <submittedName>
        <fullName evidence="1">Uncharacterized protein</fullName>
    </submittedName>
</protein>
<dbReference type="KEGG" id="bvz:BRAD3257_2250"/>
<dbReference type="Proteomes" id="UP000246085">
    <property type="component" value="Chromosome BRAD3257"/>
</dbReference>